<dbReference type="RefSeq" id="WP_008202259.1">
    <property type="nucleotide sequence ID" value="NZ_CM001023.1"/>
</dbReference>
<reference evidence="3 4" key="1">
    <citation type="journal article" date="2011" name="J. Bacteriol.">
        <title>Complete genome sequence of Algoriphagus sp. PR1, bacterial prey of a colony-forming choanoflagellate.</title>
        <authorList>
            <person name="Alegado R.A."/>
            <person name="Ferriera S."/>
            <person name="Nusbaum C."/>
            <person name="Young S.K."/>
            <person name="Zeng Q."/>
            <person name="Imamovic A."/>
            <person name="Fairclough S.R."/>
            <person name="King N."/>
        </authorList>
    </citation>
    <scope>NUCLEOTIDE SEQUENCE [LARGE SCALE GENOMIC DNA]</scope>
    <source>
        <strain evidence="3 4">PR1</strain>
    </source>
</reference>
<dbReference type="AlphaFoldDB" id="A3I2N6"/>
<dbReference type="HOGENOM" id="CLU_989896_0_0_10"/>
<evidence type="ECO:0000259" key="2">
    <source>
        <dbReference type="Pfam" id="PF00149"/>
    </source>
</evidence>
<keyword evidence="4" id="KW-1185">Reference proteome</keyword>
<feature type="signal peptide" evidence="1">
    <location>
        <begin position="1"/>
        <end position="19"/>
    </location>
</feature>
<organism evidence="3 4">
    <name type="scientific">Algoriphagus machipongonensis</name>
    <dbReference type="NCBI Taxonomy" id="388413"/>
    <lineage>
        <taxon>Bacteria</taxon>
        <taxon>Pseudomonadati</taxon>
        <taxon>Bacteroidota</taxon>
        <taxon>Cytophagia</taxon>
        <taxon>Cytophagales</taxon>
        <taxon>Cyclobacteriaceae</taxon>
        <taxon>Algoriphagus</taxon>
    </lineage>
</organism>
<gene>
    <name evidence="3" type="ORF">ALPR1_16868</name>
</gene>
<dbReference type="PANTHER" id="PTHR43143">
    <property type="entry name" value="METALLOPHOSPHOESTERASE, CALCINEURIN SUPERFAMILY"/>
    <property type="match status" value="1"/>
</dbReference>
<comment type="caution">
    <text evidence="3">The sequence shown here is derived from an EMBL/GenBank/DDBJ whole genome shotgun (WGS) entry which is preliminary data.</text>
</comment>
<dbReference type="InterPro" id="IPR004843">
    <property type="entry name" value="Calcineurin-like_PHP"/>
</dbReference>
<keyword evidence="1" id="KW-0732">Signal</keyword>
<dbReference type="InterPro" id="IPR051918">
    <property type="entry name" value="STPP_CPPED1"/>
</dbReference>
<dbReference type="STRING" id="388413.ALPR1_16868"/>
<sequence length="268" mass="30243">MKRRPFLQKISLLSSVAVALPLTSFGKDLPFRAPRLKFITASDGHFGQPDTDYTSSHNNLMNAINKEENVDFVVFNGDLIHDEPAFMPQVKTFYDKLNSPYYVSRGNHDKVSSQVWEEIWGTKEDHAFQTKDGSGVILLSASNEEGEYLCGNVDFLKSKLDSFTSLSHVFVFIHISQKEWTRHGIECAALINLIAQYPNVKATFHGHDHDVDGIMLDQKKPYLWSGHFGGSWGNPFPSYRVCEISEEGKTITYLKSVKEGTVLNAHLL</sequence>
<dbReference type="Proteomes" id="UP000003919">
    <property type="component" value="Unassembled WGS sequence"/>
</dbReference>
<evidence type="ECO:0000313" key="3">
    <source>
        <dbReference type="EMBL" id="EAZ79340.2"/>
    </source>
</evidence>
<feature type="domain" description="Calcineurin-like phosphoesterase" evidence="2">
    <location>
        <begin position="41"/>
        <end position="209"/>
    </location>
</feature>
<dbReference type="InterPro" id="IPR029052">
    <property type="entry name" value="Metallo-depent_PP-like"/>
</dbReference>
<dbReference type="PANTHER" id="PTHR43143:SF1">
    <property type="entry name" value="SERINE_THREONINE-PROTEIN PHOSPHATASE CPPED1"/>
    <property type="match status" value="1"/>
</dbReference>
<dbReference type="SUPFAM" id="SSF56300">
    <property type="entry name" value="Metallo-dependent phosphatases"/>
    <property type="match status" value="1"/>
</dbReference>
<name>A3I2N6_9BACT</name>
<dbReference type="OrthoDB" id="9816081at2"/>
<proteinExistence type="predicted"/>
<dbReference type="eggNOG" id="COG1409">
    <property type="taxonomic scope" value="Bacteria"/>
</dbReference>
<dbReference type="Gene3D" id="3.60.21.10">
    <property type="match status" value="1"/>
</dbReference>
<feature type="chain" id="PRO_5002652911" evidence="1">
    <location>
        <begin position="20"/>
        <end position="268"/>
    </location>
</feature>
<accession>A3I2N6</accession>
<dbReference type="GO" id="GO:0016787">
    <property type="term" value="F:hydrolase activity"/>
    <property type="evidence" value="ECO:0007669"/>
    <property type="project" value="InterPro"/>
</dbReference>
<evidence type="ECO:0000256" key="1">
    <source>
        <dbReference type="SAM" id="SignalP"/>
    </source>
</evidence>
<dbReference type="Pfam" id="PF00149">
    <property type="entry name" value="Metallophos"/>
    <property type="match status" value="1"/>
</dbReference>
<evidence type="ECO:0000313" key="4">
    <source>
        <dbReference type="Proteomes" id="UP000003919"/>
    </source>
</evidence>
<protein>
    <submittedName>
        <fullName evidence="3">Tat (Twin-arginine translocation) pathway signal sequence containing protein</fullName>
    </submittedName>
</protein>
<dbReference type="EMBL" id="AAXU02000001">
    <property type="protein sequence ID" value="EAZ79340.2"/>
    <property type="molecule type" value="Genomic_DNA"/>
</dbReference>